<reference evidence="2" key="1">
    <citation type="submission" date="2019-09" db="EMBL/GenBank/DDBJ databases">
        <authorList>
            <person name="Li J."/>
        </authorList>
    </citation>
    <scope>NUCLEOTIDE SEQUENCE [LARGE SCALE GENOMIC DNA]</scope>
    <source>
        <strain evidence="2">JCM 14732</strain>
    </source>
</reference>
<evidence type="ECO:0000256" key="1">
    <source>
        <dbReference type="SAM" id="MobiDB-lite"/>
    </source>
</evidence>
<evidence type="ECO:0000313" key="3">
    <source>
        <dbReference type="Proteomes" id="UP000380867"/>
    </source>
</evidence>
<keyword evidence="3" id="KW-1185">Reference proteome</keyword>
<comment type="caution">
    <text evidence="2">The sequence shown here is derived from an EMBL/GenBank/DDBJ whole genome shotgun (WGS) entry which is preliminary data.</text>
</comment>
<proteinExistence type="predicted"/>
<evidence type="ECO:0000313" key="2">
    <source>
        <dbReference type="EMBL" id="KAA1400190.1"/>
    </source>
</evidence>
<dbReference type="RefSeq" id="WP_149688287.1">
    <property type="nucleotide sequence ID" value="NZ_SDPQ02000001.1"/>
</dbReference>
<organism evidence="2 3">
    <name type="scientific">Aeromicrobium ginsengisoli</name>
    <dbReference type="NCBI Taxonomy" id="363867"/>
    <lineage>
        <taxon>Bacteria</taxon>
        <taxon>Bacillati</taxon>
        <taxon>Actinomycetota</taxon>
        <taxon>Actinomycetes</taxon>
        <taxon>Propionibacteriales</taxon>
        <taxon>Nocardioidaceae</taxon>
        <taxon>Aeromicrobium</taxon>
    </lineage>
</organism>
<dbReference type="EMBL" id="SDPQ02000001">
    <property type="protein sequence ID" value="KAA1400190.1"/>
    <property type="molecule type" value="Genomic_DNA"/>
</dbReference>
<dbReference type="Proteomes" id="UP000380867">
    <property type="component" value="Unassembled WGS sequence"/>
</dbReference>
<feature type="compositionally biased region" description="Pro residues" evidence="1">
    <location>
        <begin position="47"/>
        <end position="57"/>
    </location>
</feature>
<dbReference type="AlphaFoldDB" id="A0A5M4FJB5"/>
<protein>
    <recommendedName>
        <fullName evidence="4">DUF3558 domain-containing protein</fullName>
    </recommendedName>
</protein>
<feature type="region of interest" description="Disordered" evidence="1">
    <location>
        <begin position="19"/>
        <end position="63"/>
    </location>
</feature>
<gene>
    <name evidence="2" type="ORF">ESP70_005545</name>
</gene>
<dbReference type="PROSITE" id="PS51257">
    <property type="entry name" value="PROKAR_LIPOPROTEIN"/>
    <property type="match status" value="1"/>
</dbReference>
<name>A0A5M4FJB5_9ACTN</name>
<feature type="compositionally biased region" description="Low complexity" evidence="1">
    <location>
        <begin position="30"/>
        <end position="46"/>
    </location>
</feature>
<accession>A0A5M4FJB5</accession>
<sequence length="190" mass="19814">MRRTLPAAIVILLLTAGCGGTDEPKGADEPTTTSAPTTEPTMTTPTTPAPSTTPTPTQPTKASTLIDYGDDEITVARAGDVAKLSGAPEDFKAFIAADLQRQQAIKDKVCTERPEIHVGKVDTRGWAAGGIFIPQCGGNAALWAKVAGGWREVWGGQTLPDCAVLEKYDFPAGVAGGECGTADGKTRRYP</sequence>
<dbReference type="OrthoDB" id="3788830at2"/>
<evidence type="ECO:0008006" key="4">
    <source>
        <dbReference type="Google" id="ProtNLM"/>
    </source>
</evidence>